<dbReference type="GO" id="GO:0016491">
    <property type="term" value="F:oxidoreductase activity"/>
    <property type="evidence" value="ECO:0007669"/>
    <property type="project" value="UniProtKB-KW"/>
</dbReference>
<keyword evidence="5" id="KW-0560">Oxidoreductase</keyword>
<dbReference type="GO" id="GO:0005737">
    <property type="term" value="C:cytoplasm"/>
    <property type="evidence" value="ECO:0007669"/>
    <property type="project" value="UniProtKB-SubCell"/>
</dbReference>
<reference evidence="8 9" key="1">
    <citation type="submission" date="2016-06" db="EMBL/GenBank/DDBJ databases">
        <title>Evolution of pathogenesis and genome organization in the Tremellales.</title>
        <authorList>
            <person name="Cuomo C."/>
            <person name="Litvintseva A."/>
            <person name="Heitman J."/>
            <person name="Chen Y."/>
            <person name="Sun S."/>
            <person name="Springer D."/>
            <person name="Dromer F."/>
            <person name="Young S."/>
            <person name="Zeng Q."/>
            <person name="Chapman S."/>
            <person name="Gujja S."/>
            <person name="Saif S."/>
            <person name="Birren B."/>
        </authorList>
    </citation>
    <scope>NUCLEOTIDE SEQUENCE [LARGE SCALE GENOMIC DNA]</scope>
    <source>
        <strain evidence="8 9">CBS 6039</strain>
    </source>
</reference>
<sequence length="210" mass="23245">MSKSAAFFDAVATRRSFYNLTKKTTLSPAQLKDIVEKAVKHAPTSFNGQQSRAVLVAGKKHDELWDLVKKGFLNTLGGDKEKEQTWDQKFDSVYKAGYGTVIFFEDQEVINGFAAKLPAYAQAFPVWSDNSAGIVQHIVWTALVAEGHGANLQHYAQVSPEIQADITKYVDVPPTWTVSALLPFGVPTGPAAEKTFAPIENRTKFFFDEE</sequence>
<dbReference type="InterPro" id="IPR033877">
    <property type="entry name" value="Frm2/Hbn1"/>
</dbReference>
<dbReference type="SUPFAM" id="SSF55469">
    <property type="entry name" value="FMN-dependent nitroreductase-like"/>
    <property type="match status" value="1"/>
</dbReference>
<dbReference type="FunFam" id="3.40.109.10:FF:000001">
    <property type="entry name" value="Nitroreductase family"/>
    <property type="match status" value="1"/>
</dbReference>
<accession>A0A1E3HI74</accession>
<evidence type="ECO:0000313" key="8">
    <source>
        <dbReference type="EMBL" id="ODN76049.1"/>
    </source>
</evidence>
<comment type="subcellular location">
    <subcellularLocation>
        <location evidence="2">Cytoplasm</location>
    </subcellularLocation>
    <subcellularLocation>
        <location evidence="1">Nucleus</location>
    </subcellularLocation>
</comment>
<keyword evidence="4" id="KW-0963">Cytoplasm</keyword>
<name>A0A1E3HI74_9TREE</name>
<dbReference type="GO" id="GO:0005634">
    <property type="term" value="C:nucleus"/>
    <property type="evidence" value="ECO:0007669"/>
    <property type="project" value="UniProtKB-SubCell"/>
</dbReference>
<dbReference type="AlphaFoldDB" id="A0A1E3HI74"/>
<evidence type="ECO:0000256" key="3">
    <source>
        <dbReference type="ARBA" id="ARBA00007118"/>
    </source>
</evidence>
<dbReference type="GO" id="GO:0034599">
    <property type="term" value="P:cellular response to oxidative stress"/>
    <property type="evidence" value="ECO:0007669"/>
    <property type="project" value="InterPro"/>
</dbReference>
<dbReference type="OrthoDB" id="2138173at2759"/>
<feature type="domain" description="Nitroreductase" evidence="7">
    <location>
        <begin position="12"/>
        <end position="185"/>
    </location>
</feature>
<dbReference type="Proteomes" id="UP000094065">
    <property type="component" value="Unassembled WGS sequence"/>
</dbReference>
<dbReference type="PANTHER" id="PTHR43035">
    <property type="entry name" value="FATTY ACID REPRESSION MUTANT PROTEIN 2-RELATED"/>
    <property type="match status" value="1"/>
</dbReference>
<evidence type="ECO:0000256" key="4">
    <source>
        <dbReference type="ARBA" id="ARBA00022490"/>
    </source>
</evidence>
<dbReference type="RefSeq" id="XP_018991580.1">
    <property type="nucleotide sequence ID" value="XM_019140429.1"/>
</dbReference>
<dbReference type="GeneID" id="30157303"/>
<dbReference type="EMBL" id="AWGJ01000009">
    <property type="protein sequence ID" value="ODN76049.1"/>
    <property type="molecule type" value="Genomic_DNA"/>
</dbReference>
<dbReference type="CDD" id="cd02140">
    <property type="entry name" value="Frm2-like"/>
    <property type="match status" value="1"/>
</dbReference>
<evidence type="ECO:0000256" key="2">
    <source>
        <dbReference type="ARBA" id="ARBA00004496"/>
    </source>
</evidence>
<gene>
    <name evidence="8" type="ORF">L202_05994</name>
</gene>
<keyword evidence="9" id="KW-1185">Reference proteome</keyword>
<evidence type="ECO:0000256" key="5">
    <source>
        <dbReference type="ARBA" id="ARBA00023002"/>
    </source>
</evidence>
<dbReference type="Gene3D" id="3.40.109.10">
    <property type="entry name" value="NADH Oxidase"/>
    <property type="match status" value="1"/>
</dbReference>
<dbReference type="Pfam" id="PF00881">
    <property type="entry name" value="Nitroreductase"/>
    <property type="match status" value="1"/>
</dbReference>
<evidence type="ECO:0000256" key="1">
    <source>
        <dbReference type="ARBA" id="ARBA00004123"/>
    </source>
</evidence>
<dbReference type="PANTHER" id="PTHR43035:SF1">
    <property type="entry name" value="FATTY ACID REPRESSION MUTANT PROTEIN 2-RELATED"/>
    <property type="match status" value="1"/>
</dbReference>
<evidence type="ECO:0000256" key="6">
    <source>
        <dbReference type="ARBA" id="ARBA00023242"/>
    </source>
</evidence>
<comment type="caution">
    <text evidence="8">The sequence shown here is derived from an EMBL/GenBank/DDBJ whole genome shotgun (WGS) entry which is preliminary data.</text>
</comment>
<proteinExistence type="inferred from homology"/>
<dbReference type="InterPro" id="IPR029479">
    <property type="entry name" value="Nitroreductase"/>
</dbReference>
<keyword evidence="6" id="KW-0539">Nucleus</keyword>
<organism evidence="8 9">
    <name type="scientific">Cryptococcus amylolentus CBS 6039</name>
    <dbReference type="NCBI Taxonomy" id="1295533"/>
    <lineage>
        <taxon>Eukaryota</taxon>
        <taxon>Fungi</taxon>
        <taxon>Dikarya</taxon>
        <taxon>Basidiomycota</taxon>
        <taxon>Agaricomycotina</taxon>
        <taxon>Tremellomycetes</taxon>
        <taxon>Tremellales</taxon>
        <taxon>Cryptococcaceae</taxon>
        <taxon>Cryptococcus</taxon>
    </lineage>
</organism>
<evidence type="ECO:0000313" key="9">
    <source>
        <dbReference type="Proteomes" id="UP000094065"/>
    </source>
</evidence>
<dbReference type="InterPro" id="IPR000415">
    <property type="entry name" value="Nitroreductase-like"/>
</dbReference>
<evidence type="ECO:0000259" key="7">
    <source>
        <dbReference type="Pfam" id="PF00881"/>
    </source>
</evidence>
<dbReference type="STRING" id="1295533.A0A1E3HI74"/>
<protein>
    <recommendedName>
        <fullName evidence="7">Nitroreductase domain-containing protein</fullName>
    </recommendedName>
</protein>
<comment type="similarity">
    <text evidence="3">Belongs to the nitroreductase family.</text>
</comment>